<sequence length="363" mass="41250">MIKKLFVLSLFVSCLFANENYTKKQVENMIAKMVVLGFHGTDVSVNDKIYKDIKNYNLGGVILFDKDPNDKSKRKNIVNPTQLKTLTSKLQNIKVEKLLISIDQEGGVVQRLKPAYGFKYTSSAQKVSSMGENFARQEYQTLAKQLKENGINLNFAPVVDLAINPKNKVIYKLKRSYGKDPKQVIKYASIFVEESRKQGVISVLKHFPGHGSSYGDSHKGFVDVTKTWKQEEMKPYEYLIQNNKVDMIMSAHVFNKEMDRNYPATLSYDINTIILRDMLNYKGVLISDDLQMKAISSHYSLEDTVTLAINSGVNILLFANQLAKPVKLETIINTVYTQIQKGKISLDKIVDSNKKIETLLQKI</sequence>
<keyword evidence="4 8" id="KW-0378">Hydrolase</keyword>
<comment type="catalytic activity">
    <reaction evidence="1">
        <text>Hydrolysis of terminal non-reducing N-acetyl-D-hexosamine residues in N-acetyl-beta-D-hexosaminides.</text>
        <dbReference type="EC" id="3.2.1.52"/>
    </reaction>
</comment>
<dbReference type="InterPro" id="IPR001764">
    <property type="entry name" value="Glyco_hydro_3_N"/>
</dbReference>
<proteinExistence type="inferred from homology"/>
<dbReference type="Pfam" id="PF00933">
    <property type="entry name" value="Glyco_hydro_3"/>
    <property type="match status" value="1"/>
</dbReference>
<evidence type="ECO:0000256" key="3">
    <source>
        <dbReference type="ARBA" id="ARBA00012663"/>
    </source>
</evidence>
<feature type="chain" id="PRO_5045189290" description="beta-N-acetylhexosaminidase" evidence="6">
    <location>
        <begin position="18"/>
        <end position="363"/>
    </location>
</feature>
<dbReference type="InterPro" id="IPR017853">
    <property type="entry name" value="GH"/>
</dbReference>
<dbReference type="RefSeq" id="WP_254577645.1">
    <property type="nucleotide sequence ID" value="NZ_CP100595.1"/>
</dbReference>
<evidence type="ECO:0000256" key="4">
    <source>
        <dbReference type="ARBA" id="ARBA00022801"/>
    </source>
</evidence>
<protein>
    <recommendedName>
        <fullName evidence="3">beta-N-acetylhexosaminidase</fullName>
        <ecNumber evidence="3">3.2.1.52</ecNumber>
    </recommendedName>
</protein>
<evidence type="ECO:0000256" key="6">
    <source>
        <dbReference type="SAM" id="SignalP"/>
    </source>
</evidence>
<name>A0ABY5E5N7_9BACT</name>
<reference evidence="8" key="1">
    <citation type="submission" date="2022-07" db="EMBL/GenBank/DDBJ databases">
        <title>Arcobacter roscoffensis sp. nov., a marine bacterium isolated from coastal seawater collected from Roscoff, France.</title>
        <authorList>
            <person name="Pascual J."/>
            <person name="Lepeaux C."/>
            <person name="Methner A."/>
            <person name="Overmann J."/>
        </authorList>
    </citation>
    <scope>NUCLEOTIDE SEQUENCE</scope>
    <source>
        <strain evidence="8">ARW1-2F2</strain>
    </source>
</reference>
<comment type="similarity">
    <text evidence="2">Belongs to the glycosyl hydrolase 3 family.</text>
</comment>
<keyword evidence="6" id="KW-0732">Signal</keyword>
<keyword evidence="9" id="KW-1185">Reference proteome</keyword>
<dbReference type="InterPro" id="IPR050226">
    <property type="entry name" value="NagZ_Beta-hexosaminidase"/>
</dbReference>
<dbReference type="GO" id="GO:0016787">
    <property type="term" value="F:hydrolase activity"/>
    <property type="evidence" value="ECO:0007669"/>
    <property type="project" value="UniProtKB-KW"/>
</dbReference>
<dbReference type="PANTHER" id="PTHR30480:SF13">
    <property type="entry name" value="BETA-HEXOSAMINIDASE"/>
    <property type="match status" value="1"/>
</dbReference>
<dbReference type="EC" id="3.2.1.52" evidence="3"/>
<evidence type="ECO:0000256" key="1">
    <source>
        <dbReference type="ARBA" id="ARBA00001231"/>
    </source>
</evidence>
<dbReference type="InterPro" id="IPR036962">
    <property type="entry name" value="Glyco_hydro_3_N_sf"/>
</dbReference>
<keyword evidence="5" id="KW-0326">Glycosidase</keyword>
<feature type="domain" description="Glycoside hydrolase family 3 N-terminal" evidence="7">
    <location>
        <begin position="30"/>
        <end position="358"/>
    </location>
</feature>
<feature type="signal peptide" evidence="6">
    <location>
        <begin position="1"/>
        <end position="17"/>
    </location>
</feature>
<organism evidence="8 9">
    <name type="scientific">Arcobacter roscoffensis</name>
    <dbReference type="NCBI Taxonomy" id="2961520"/>
    <lineage>
        <taxon>Bacteria</taxon>
        <taxon>Pseudomonadati</taxon>
        <taxon>Campylobacterota</taxon>
        <taxon>Epsilonproteobacteria</taxon>
        <taxon>Campylobacterales</taxon>
        <taxon>Arcobacteraceae</taxon>
        <taxon>Arcobacter</taxon>
    </lineage>
</organism>
<dbReference type="SUPFAM" id="SSF51445">
    <property type="entry name" value="(Trans)glycosidases"/>
    <property type="match status" value="1"/>
</dbReference>
<evidence type="ECO:0000313" key="8">
    <source>
        <dbReference type="EMBL" id="UTJ07471.1"/>
    </source>
</evidence>
<dbReference type="Gene3D" id="3.20.20.300">
    <property type="entry name" value="Glycoside hydrolase, family 3, N-terminal domain"/>
    <property type="match status" value="1"/>
</dbReference>
<evidence type="ECO:0000256" key="5">
    <source>
        <dbReference type="ARBA" id="ARBA00023295"/>
    </source>
</evidence>
<dbReference type="PANTHER" id="PTHR30480">
    <property type="entry name" value="BETA-HEXOSAMINIDASE-RELATED"/>
    <property type="match status" value="1"/>
</dbReference>
<evidence type="ECO:0000313" key="9">
    <source>
        <dbReference type="Proteomes" id="UP001060012"/>
    </source>
</evidence>
<dbReference type="Proteomes" id="UP001060012">
    <property type="component" value="Chromosome"/>
</dbReference>
<dbReference type="EMBL" id="CP100595">
    <property type="protein sequence ID" value="UTJ07471.1"/>
    <property type="molecule type" value="Genomic_DNA"/>
</dbReference>
<evidence type="ECO:0000259" key="7">
    <source>
        <dbReference type="Pfam" id="PF00933"/>
    </source>
</evidence>
<gene>
    <name evidence="8" type="ORF">NJU99_05085</name>
</gene>
<accession>A0ABY5E5N7</accession>
<evidence type="ECO:0000256" key="2">
    <source>
        <dbReference type="ARBA" id="ARBA00005336"/>
    </source>
</evidence>